<dbReference type="RefSeq" id="WP_394386574.1">
    <property type="nucleotide sequence ID" value="NZ_JBIGIB010000005.1"/>
</dbReference>
<name>A0ABW7H2U1_9BURK</name>
<gene>
    <name evidence="1" type="ORF">ACG01O_17455</name>
</gene>
<reference evidence="1 2" key="1">
    <citation type="submission" date="2024-08" db="EMBL/GenBank/DDBJ databases">
        <authorList>
            <person name="Lu H."/>
        </authorList>
    </citation>
    <scope>NUCLEOTIDE SEQUENCE [LARGE SCALE GENOMIC DNA]</scope>
    <source>
        <strain evidence="1 2">BYS87W</strain>
    </source>
</reference>
<protein>
    <recommendedName>
        <fullName evidence="3">CdiI immunity protein domain-containing protein</fullName>
    </recommendedName>
</protein>
<keyword evidence="2" id="KW-1185">Reference proteome</keyword>
<dbReference type="EMBL" id="JBIGIB010000005">
    <property type="protein sequence ID" value="MFG6468414.1"/>
    <property type="molecule type" value="Genomic_DNA"/>
</dbReference>
<evidence type="ECO:0000313" key="2">
    <source>
        <dbReference type="Proteomes" id="UP001606303"/>
    </source>
</evidence>
<accession>A0ABW7H2U1</accession>
<sequence length="188" mass="21154">MSGTVTDVLAFAAKYTDYWDEILDGEPTYDSVLSAEELKAFEAARVHINESVYDLLKLCGDKLTECARLDKQEFPMPRFQRDKTQQKRRVQVLKQATNPGKIYGAFFSLEGNADGVVKLYASVSVYKEIIESVKDSLKTEGVEFGEYDGYCIYSPGIELKQSLPFSALAEKAAQHLWKFLISVRKQAG</sequence>
<proteinExistence type="predicted"/>
<evidence type="ECO:0008006" key="3">
    <source>
        <dbReference type="Google" id="ProtNLM"/>
    </source>
</evidence>
<comment type="caution">
    <text evidence="1">The sequence shown here is derived from an EMBL/GenBank/DDBJ whole genome shotgun (WGS) entry which is preliminary data.</text>
</comment>
<evidence type="ECO:0000313" key="1">
    <source>
        <dbReference type="EMBL" id="MFG6468414.1"/>
    </source>
</evidence>
<organism evidence="1 2">
    <name type="scientific">Pelomonas baiyunensis</name>
    <dbReference type="NCBI Taxonomy" id="3299026"/>
    <lineage>
        <taxon>Bacteria</taxon>
        <taxon>Pseudomonadati</taxon>
        <taxon>Pseudomonadota</taxon>
        <taxon>Betaproteobacteria</taxon>
        <taxon>Burkholderiales</taxon>
        <taxon>Sphaerotilaceae</taxon>
        <taxon>Roseateles</taxon>
    </lineage>
</organism>
<dbReference type="Proteomes" id="UP001606303">
    <property type="component" value="Unassembled WGS sequence"/>
</dbReference>